<dbReference type="EMBL" id="ML119060">
    <property type="protein sequence ID" value="ROT36143.1"/>
    <property type="molecule type" value="Genomic_DNA"/>
</dbReference>
<reference evidence="1 2" key="1">
    <citation type="journal article" date="2018" name="Mol. Ecol.">
        <title>The obligate alkalophilic soda-lake fungus Sodiomyces alkalinus has shifted to a protein diet.</title>
        <authorList>
            <person name="Grum-Grzhimaylo A.A."/>
            <person name="Falkoski D.L."/>
            <person name="van den Heuvel J."/>
            <person name="Valero-Jimenez C.A."/>
            <person name="Min B."/>
            <person name="Choi I.G."/>
            <person name="Lipzen A."/>
            <person name="Daum C.G."/>
            <person name="Aanen D.K."/>
            <person name="Tsang A."/>
            <person name="Henrissat B."/>
            <person name="Bilanenko E.N."/>
            <person name="de Vries R.P."/>
            <person name="van Kan J.A.L."/>
            <person name="Grigoriev I.V."/>
            <person name="Debets A.J.M."/>
        </authorList>
    </citation>
    <scope>NUCLEOTIDE SEQUENCE [LARGE SCALE GENOMIC DNA]</scope>
    <source>
        <strain evidence="1 2">F11</strain>
    </source>
</reference>
<name>A0A3N2PNS4_SODAK</name>
<dbReference type="AlphaFoldDB" id="A0A3N2PNS4"/>
<evidence type="ECO:0000313" key="1">
    <source>
        <dbReference type="EMBL" id="ROT36143.1"/>
    </source>
</evidence>
<organism evidence="1 2">
    <name type="scientific">Sodiomyces alkalinus (strain CBS 110278 / VKM F-3762 / F11)</name>
    <name type="common">Alkaliphilic filamentous fungus</name>
    <dbReference type="NCBI Taxonomy" id="1314773"/>
    <lineage>
        <taxon>Eukaryota</taxon>
        <taxon>Fungi</taxon>
        <taxon>Dikarya</taxon>
        <taxon>Ascomycota</taxon>
        <taxon>Pezizomycotina</taxon>
        <taxon>Sordariomycetes</taxon>
        <taxon>Hypocreomycetidae</taxon>
        <taxon>Glomerellales</taxon>
        <taxon>Plectosphaerellaceae</taxon>
        <taxon>Sodiomyces</taxon>
    </lineage>
</organism>
<dbReference type="Proteomes" id="UP000272025">
    <property type="component" value="Unassembled WGS sequence"/>
</dbReference>
<gene>
    <name evidence="1" type="ORF">SODALDRAFT_363006</name>
</gene>
<protein>
    <submittedName>
        <fullName evidence="1">Uncharacterized protein</fullName>
    </submittedName>
</protein>
<keyword evidence="2" id="KW-1185">Reference proteome</keyword>
<dbReference type="RefSeq" id="XP_028463949.1">
    <property type="nucleotide sequence ID" value="XM_028614520.1"/>
</dbReference>
<dbReference type="GeneID" id="39582998"/>
<sequence length="235" mass="26410">MQSTPASTYKSFEGRICAQCLRGGLTLSESLHYMYRLHSADFIPKSGQRPSLRDMHMVGTIRLRQRMILIYTCTYLRLCFWPSRGGLESGTCGWLFEELRRLRTVVESCNRSCSLGRGLASTWVTLLGSPGVNSRVSSTSIPRRLHVPYNVSNLNFIYCMWSSTTILRAQSARSARSDLFAAPPYHSLSSFLSSELTQGSCIHIPSGSMRFWTVLDRFGEQAAGITMPDVQETEE</sequence>
<proteinExistence type="predicted"/>
<evidence type="ECO:0000313" key="2">
    <source>
        <dbReference type="Proteomes" id="UP000272025"/>
    </source>
</evidence>
<accession>A0A3N2PNS4</accession>